<dbReference type="InterPro" id="IPR013106">
    <property type="entry name" value="Ig_V-set"/>
</dbReference>
<evidence type="ECO:0000256" key="2">
    <source>
        <dbReference type="ARBA" id="ARBA00023130"/>
    </source>
</evidence>
<reference evidence="5" key="1">
    <citation type="submission" date="2025-08" db="UniProtKB">
        <authorList>
            <consortium name="Ensembl"/>
        </authorList>
    </citation>
    <scope>IDENTIFICATION</scope>
</reference>
<feature type="domain" description="Ig-like" evidence="4">
    <location>
        <begin position="7"/>
        <end position="100"/>
    </location>
</feature>
<dbReference type="InterPro" id="IPR003599">
    <property type="entry name" value="Ig_sub"/>
</dbReference>
<proteinExistence type="predicted"/>
<dbReference type="Gene3D" id="2.60.40.10">
    <property type="entry name" value="Immunoglobulins"/>
    <property type="match status" value="2"/>
</dbReference>
<dbReference type="Pfam" id="PF07686">
    <property type="entry name" value="V-set"/>
    <property type="match status" value="1"/>
</dbReference>
<dbReference type="InterPro" id="IPR050199">
    <property type="entry name" value="IgHV"/>
</dbReference>
<dbReference type="InterPro" id="IPR036179">
    <property type="entry name" value="Ig-like_dom_sf"/>
</dbReference>
<evidence type="ECO:0000256" key="1">
    <source>
        <dbReference type="ARBA" id="ARBA00022859"/>
    </source>
</evidence>
<keyword evidence="1" id="KW-0391">Immunity</keyword>
<keyword evidence="6" id="KW-1185">Reference proteome</keyword>
<sequence>MATSSLAMVTLTQPGSAPAEPGSSITLDCVVFGYNINDHHLHWVRQAPGKGLVWVTAFRTGYGTITANEFKGRVTPSTSGSTARLKLDRLTDADTATYYCARETHGFDPSIHTNINFPGDQIPSEPSVFIMKSENESIAACLAKDFYPKELKILMNSDSQTIYEETTILTSSGKYSAVKVAKLSSNELVSCSVQHNSKLINKTQTAEKPPGMFSGFKAE</sequence>
<dbReference type="FunFam" id="2.60.40.10:FF:001810">
    <property type="entry name" value="T cell receptor delta constant"/>
    <property type="match status" value="1"/>
</dbReference>
<keyword evidence="3" id="KW-1280">Immunoglobulin</keyword>
<dbReference type="AlphaFoldDB" id="A0A8C3SG76"/>
<dbReference type="InterPro" id="IPR003597">
    <property type="entry name" value="Ig_C1-set"/>
</dbReference>
<accession>A0A8C3SG76</accession>
<dbReference type="SMART" id="SM00406">
    <property type="entry name" value="IGv"/>
    <property type="match status" value="1"/>
</dbReference>
<protein>
    <recommendedName>
        <fullName evidence="4">Ig-like domain-containing protein</fullName>
    </recommendedName>
</protein>
<organism evidence="5 6">
    <name type="scientific">Chelydra serpentina</name>
    <name type="common">Snapping turtle</name>
    <name type="synonym">Testudo serpentina</name>
    <dbReference type="NCBI Taxonomy" id="8475"/>
    <lineage>
        <taxon>Eukaryota</taxon>
        <taxon>Metazoa</taxon>
        <taxon>Chordata</taxon>
        <taxon>Craniata</taxon>
        <taxon>Vertebrata</taxon>
        <taxon>Euteleostomi</taxon>
        <taxon>Archelosauria</taxon>
        <taxon>Testudinata</taxon>
        <taxon>Testudines</taxon>
        <taxon>Cryptodira</taxon>
        <taxon>Durocryptodira</taxon>
        <taxon>Americhelydia</taxon>
        <taxon>Chelydroidea</taxon>
        <taxon>Chelydridae</taxon>
        <taxon>Chelydra</taxon>
    </lineage>
</organism>
<evidence type="ECO:0000259" key="4">
    <source>
        <dbReference type="PROSITE" id="PS50835"/>
    </source>
</evidence>
<dbReference type="Proteomes" id="UP000694403">
    <property type="component" value="Unplaced"/>
</dbReference>
<dbReference type="PANTHER" id="PTHR23266">
    <property type="entry name" value="IMMUNOGLOBULIN HEAVY CHAIN"/>
    <property type="match status" value="1"/>
</dbReference>
<dbReference type="SMART" id="SM00409">
    <property type="entry name" value="IG"/>
    <property type="match status" value="1"/>
</dbReference>
<dbReference type="SMART" id="SM00407">
    <property type="entry name" value="IGc1"/>
    <property type="match status" value="1"/>
</dbReference>
<reference evidence="5" key="2">
    <citation type="submission" date="2025-09" db="UniProtKB">
        <authorList>
            <consortium name="Ensembl"/>
        </authorList>
    </citation>
    <scope>IDENTIFICATION</scope>
</reference>
<dbReference type="GO" id="GO:0005576">
    <property type="term" value="C:extracellular region"/>
    <property type="evidence" value="ECO:0007669"/>
    <property type="project" value="UniProtKB-ARBA"/>
</dbReference>
<name>A0A8C3SG76_CHESE</name>
<dbReference type="Ensembl" id="ENSCSRT00000013917.1">
    <property type="protein sequence ID" value="ENSCSRP00000013372.1"/>
    <property type="gene ID" value="ENSCSRG00000010137.1"/>
</dbReference>
<dbReference type="GO" id="GO:0019814">
    <property type="term" value="C:immunoglobulin complex"/>
    <property type="evidence" value="ECO:0007669"/>
    <property type="project" value="UniProtKB-KW"/>
</dbReference>
<evidence type="ECO:0000256" key="3">
    <source>
        <dbReference type="ARBA" id="ARBA00043265"/>
    </source>
</evidence>
<evidence type="ECO:0000313" key="6">
    <source>
        <dbReference type="Proteomes" id="UP000694403"/>
    </source>
</evidence>
<dbReference type="GO" id="GO:0002250">
    <property type="term" value="P:adaptive immune response"/>
    <property type="evidence" value="ECO:0007669"/>
    <property type="project" value="UniProtKB-KW"/>
</dbReference>
<evidence type="ECO:0000313" key="5">
    <source>
        <dbReference type="Ensembl" id="ENSCSRP00000013372.1"/>
    </source>
</evidence>
<dbReference type="InterPro" id="IPR007110">
    <property type="entry name" value="Ig-like_dom"/>
</dbReference>
<dbReference type="Pfam" id="PF07654">
    <property type="entry name" value="C1-set"/>
    <property type="match status" value="1"/>
</dbReference>
<keyword evidence="2" id="KW-1064">Adaptive immunity</keyword>
<dbReference type="PROSITE" id="PS50835">
    <property type="entry name" value="IG_LIKE"/>
    <property type="match status" value="1"/>
</dbReference>
<dbReference type="SUPFAM" id="SSF48726">
    <property type="entry name" value="Immunoglobulin"/>
    <property type="match status" value="2"/>
</dbReference>
<dbReference type="InterPro" id="IPR013783">
    <property type="entry name" value="Ig-like_fold"/>
</dbReference>